<name>A0A2M8EW17_9BACT</name>
<dbReference type="EMBL" id="PFSC01000197">
    <property type="protein sequence ID" value="PJC30068.1"/>
    <property type="molecule type" value="Genomic_DNA"/>
</dbReference>
<evidence type="ECO:0000259" key="2">
    <source>
        <dbReference type="PROSITE" id="PS51747"/>
    </source>
</evidence>
<evidence type="ECO:0000313" key="3">
    <source>
        <dbReference type="EMBL" id="PJC30068.1"/>
    </source>
</evidence>
<dbReference type="GO" id="GO:0005829">
    <property type="term" value="C:cytosol"/>
    <property type="evidence" value="ECO:0007669"/>
    <property type="project" value="TreeGrafter"/>
</dbReference>
<dbReference type="Gene3D" id="3.40.140.10">
    <property type="entry name" value="Cytidine Deaminase, domain 2"/>
    <property type="match status" value="1"/>
</dbReference>
<proteinExistence type="inferred from homology"/>
<dbReference type="InterPro" id="IPR050202">
    <property type="entry name" value="Cyt/Deoxycyt_deaminase"/>
</dbReference>
<dbReference type="GO" id="GO:0072527">
    <property type="term" value="P:pyrimidine-containing compound metabolic process"/>
    <property type="evidence" value="ECO:0007669"/>
    <property type="project" value="UniProtKB-ARBA"/>
</dbReference>
<dbReference type="CDD" id="cd01283">
    <property type="entry name" value="cytidine_deaminase"/>
    <property type="match status" value="1"/>
</dbReference>
<organism evidence="3 4">
    <name type="scientific">Candidatus Roizmanbacteria bacterium CG_4_9_14_0_2_um_filter_39_13</name>
    <dbReference type="NCBI Taxonomy" id="1974839"/>
    <lineage>
        <taxon>Bacteria</taxon>
        <taxon>Candidatus Roizmaniibacteriota</taxon>
    </lineage>
</organism>
<dbReference type="PANTHER" id="PTHR11644">
    <property type="entry name" value="CYTIDINE DEAMINASE"/>
    <property type="match status" value="1"/>
</dbReference>
<dbReference type="Pfam" id="PF00383">
    <property type="entry name" value="dCMP_cyt_deam_1"/>
    <property type="match status" value="1"/>
</dbReference>
<dbReference type="PANTHER" id="PTHR11644:SF2">
    <property type="entry name" value="CYTIDINE DEAMINASE"/>
    <property type="match status" value="1"/>
</dbReference>
<dbReference type="PROSITE" id="PS51747">
    <property type="entry name" value="CYT_DCMP_DEAMINASES_2"/>
    <property type="match status" value="1"/>
</dbReference>
<dbReference type="GO" id="GO:0008270">
    <property type="term" value="F:zinc ion binding"/>
    <property type="evidence" value="ECO:0007669"/>
    <property type="project" value="TreeGrafter"/>
</dbReference>
<reference evidence="4" key="1">
    <citation type="submission" date="2017-09" db="EMBL/GenBank/DDBJ databases">
        <title>Depth-based differentiation of microbial function through sediment-hosted aquifers and enrichment of novel symbionts in the deep terrestrial subsurface.</title>
        <authorList>
            <person name="Probst A.J."/>
            <person name="Ladd B."/>
            <person name="Jarett J.K."/>
            <person name="Geller-Mcgrath D.E."/>
            <person name="Sieber C.M.K."/>
            <person name="Emerson J.B."/>
            <person name="Anantharaman K."/>
            <person name="Thomas B.C."/>
            <person name="Malmstrom R."/>
            <person name="Stieglmeier M."/>
            <person name="Klingl A."/>
            <person name="Woyke T."/>
            <person name="Ryan C.M."/>
            <person name="Banfield J.F."/>
        </authorList>
    </citation>
    <scope>NUCLEOTIDE SEQUENCE [LARGE SCALE GENOMIC DNA]</scope>
</reference>
<dbReference type="InterPro" id="IPR016193">
    <property type="entry name" value="Cytidine_deaminase-like"/>
</dbReference>
<comment type="caution">
    <text evidence="3">The sequence shown here is derived from an EMBL/GenBank/DDBJ whole genome shotgun (WGS) entry which is preliminary data.</text>
</comment>
<accession>A0A2M8EW17</accession>
<comment type="similarity">
    <text evidence="1">Belongs to the cytidine and deoxycytidylate deaminase family.</text>
</comment>
<sequence length="170" mass="18558">MSDITVQTLTSEVTIFPSQSDLPDDEKNLCIEARAAMKYSYSPYSNFRVGAAVLLDDGTIVQGSNQENAAYGPTNCAERSAMFTIGSMGKQDQIRKIAVIARPASDMNTPVPLEKEVSGSPCGICRQVMKEYESLGGQKWVILIIQNSDRVFRIEGVDILLPFAFGPNSL</sequence>
<dbReference type="Proteomes" id="UP000231383">
    <property type="component" value="Unassembled WGS sequence"/>
</dbReference>
<dbReference type="GO" id="GO:0055086">
    <property type="term" value="P:nucleobase-containing small molecule metabolic process"/>
    <property type="evidence" value="ECO:0007669"/>
    <property type="project" value="UniProtKB-ARBA"/>
</dbReference>
<dbReference type="NCBIfam" id="NF004064">
    <property type="entry name" value="PRK05578.1"/>
    <property type="match status" value="1"/>
</dbReference>
<dbReference type="AlphaFoldDB" id="A0A2M8EW17"/>
<feature type="domain" description="CMP/dCMP-type deaminase" evidence="2">
    <location>
        <begin position="24"/>
        <end position="168"/>
    </location>
</feature>
<dbReference type="InterPro" id="IPR002125">
    <property type="entry name" value="CMP_dCMP_dom"/>
</dbReference>
<evidence type="ECO:0000313" key="4">
    <source>
        <dbReference type="Proteomes" id="UP000231383"/>
    </source>
</evidence>
<protein>
    <submittedName>
        <fullName evidence="3">Cytidine deaminase</fullName>
    </submittedName>
</protein>
<dbReference type="GO" id="GO:0004126">
    <property type="term" value="F:cytidine deaminase activity"/>
    <property type="evidence" value="ECO:0007669"/>
    <property type="project" value="TreeGrafter"/>
</dbReference>
<gene>
    <name evidence="3" type="ORF">CO051_07545</name>
</gene>
<evidence type="ECO:0000256" key="1">
    <source>
        <dbReference type="ARBA" id="ARBA00006576"/>
    </source>
</evidence>
<dbReference type="SUPFAM" id="SSF53927">
    <property type="entry name" value="Cytidine deaminase-like"/>
    <property type="match status" value="1"/>
</dbReference>